<gene>
    <name evidence="7" type="ORF">SAMN02787118_14716</name>
</gene>
<evidence type="ECO:0000256" key="3">
    <source>
        <dbReference type="ARBA" id="ARBA00022827"/>
    </source>
</evidence>
<dbReference type="Gene3D" id="3.30.390.30">
    <property type="match status" value="1"/>
</dbReference>
<dbReference type="Gene3D" id="3.50.50.60">
    <property type="entry name" value="FAD/NAD(P)-binding domain"/>
    <property type="match status" value="1"/>
</dbReference>
<evidence type="ECO:0000259" key="6">
    <source>
        <dbReference type="Pfam" id="PF14759"/>
    </source>
</evidence>
<organism evidence="7 8">
    <name type="scientific">Streptomyces mirabilis</name>
    <dbReference type="NCBI Taxonomy" id="68239"/>
    <lineage>
        <taxon>Bacteria</taxon>
        <taxon>Bacillati</taxon>
        <taxon>Actinomycetota</taxon>
        <taxon>Actinomycetes</taxon>
        <taxon>Kitasatosporales</taxon>
        <taxon>Streptomycetaceae</taxon>
        <taxon>Streptomyces</taxon>
    </lineage>
</organism>
<name>A0A1I2XIG8_9ACTN</name>
<dbReference type="PANTHER" id="PTHR43557">
    <property type="entry name" value="APOPTOSIS-INDUCING FACTOR 1"/>
    <property type="match status" value="1"/>
</dbReference>
<dbReference type="InterPro" id="IPR016156">
    <property type="entry name" value="FAD/NAD-linked_Rdtase_dimer_sf"/>
</dbReference>
<dbReference type="AlphaFoldDB" id="A0A1I2XIG8"/>
<dbReference type="Proteomes" id="UP000181942">
    <property type="component" value="Unassembled WGS sequence"/>
</dbReference>
<evidence type="ECO:0000256" key="1">
    <source>
        <dbReference type="ARBA" id="ARBA00001974"/>
    </source>
</evidence>
<evidence type="ECO:0000256" key="4">
    <source>
        <dbReference type="ARBA" id="ARBA00023002"/>
    </source>
</evidence>
<dbReference type="GO" id="GO:0016651">
    <property type="term" value="F:oxidoreductase activity, acting on NAD(P)H"/>
    <property type="evidence" value="ECO:0007669"/>
    <property type="project" value="TreeGrafter"/>
</dbReference>
<feature type="domain" description="Reductase C-terminal" evidence="6">
    <location>
        <begin position="89"/>
        <end position="163"/>
    </location>
</feature>
<dbReference type="InterPro" id="IPR036188">
    <property type="entry name" value="FAD/NAD-bd_sf"/>
</dbReference>
<evidence type="ECO:0000313" key="7">
    <source>
        <dbReference type="EMBL" id="SFH12829.1"/>
    </source>
</evidence>
<keyword evidence="4" id="KW-0560">Oxidoreductase</keyword>
<dbReference type="EMBL" id="FONR01000047">
    <property type="protein sequence ID" value="SFH12829.1"/>
    <property type="molecule type" value="Genomic_DNA"/>
</dbReference>
<evidence type="ECO:0000256" key="2">
    <source>
        <dbReference type="ARBA" id="ARBA00022630"/>
    </source>
</evidence>
<dbReference type="PANTHER" id="PTHR43557:SF2">
    <property type="entry name" value="RIESKE DOMAIN-CONTAINING PROTEIN-RELATED"/>
    <property type="match status" value="1"/>
</dbReference>
<evidence type="ECO:0000313" key="8">
    <source>
        <dbReference type="Proteomes" id="UP000181942"/>
    </source>
</evidence>
<dbReference type="GO" id="GO:0005737">
    <property type="term" value="C:cytoplasm"/>
    <property type="evidence" value="ECO:0007669"/>
    <property type="project" value="TreeGrafter"/>
</dbReference>
<keyword evidence="3" id="KW-0274">FAD</keyword>
<dbReference type="SUPFAM" id="SSF51905">
    <property type="entry name" value="FAD/NAD(P)-binding domain"/>
    <property type="match status" value="1"/>
</dbReference>
<dbReference type="Pfam" id="PF07992">
    <property type="entry name" value="Pyr_redox_2"/>
    <property type="match status" value="1"/>
</dbReference>
<sequence>MVGIGAVPNDGCLTGSGLGLASGVLCDEYCRAVGVEDVFVAGDVARWFHPGRQGHLRMEHWTHAMDQAALVAHNIVHPEEMRPCTPVEYVWSDQYDWKIQIVGHPAAAATHTVIGGFDEKARAAVLFGDEAGRLTAAVTVNWPRALLECRRLVFAGSALDAAKQCVNALAPLPAPTPKAAW</sequence>
<feature type="domain" description="FAD/NAD(P)-binding" evidence="5">
    <location>
        <begin position="2"/>
        <end position="68"/>
    </location>
</feature>
<keyword evidence="2" id="KW-0285">Flavoprotein</keyword>
<dbReference type="Pfam" id="PF14759">
    <property type="entry name" value="Reductase_C"/>
    <property type="match status" value="1"/>
</dbReference>
<dbReference type="SUPFAM" id="SSF55424">
    <property type="entry name" value="FAD/NAD-linked reductases, dimerisation (C-terminal) domain"/>
    <property type="match status" value="1"/>
</dbReference>
<dbReference type="InterPro" id="IPR023753">
    <property type="entry name" value="FAD/NAD-binding_dom"/>
</dbReference>
<comment type="cofactor">
    <cofactor evidence="1">
        <name>FAD</name>
        <dbReference type="ChEBI" id="CHEBI:57692"/>
    </cofactor>
</comment>
<dbReference type="InterPro" id="IPR050446">
    <property type="entry name" value="FAD-oxidoreductase/Apoptosis"/>
</dbReference>
<proteinExistence type="predicted"/>
<accession>A0A1I2XIG8</accession>
<reference evidence="7 8" key="1">
    <citation type="submission" date="2016-10" db="EMBL/GenBank/DDBJ databases">
        <authorList>
            <person name="de Groot N.N."/>
        </authorList>
    </citation>
    <scope>NUCLEOTIDE SEQUENCE [LARGE SCALE GENOMIC DNA]</scope>
    <source>
        <strain evidence="7 8">OK461</strain>
    </source>
</reference>
<evidence type="ECO:0000259" key="5">
    <source>
        <dbReference type="Pfam" id="PF07992"/>
    </source>
</evidence>
<protein>
    <submittedName>
        <fullName evidence="7">Pyridine nucleotide-disulphide oxidoreductase</fullName>
    </submittedName>
</protein>
<dbReference type="InterPro" id="IPR028202">
    <property type="entry name" value="Reductase_C"/>
</dbReference>